<dbReference type="GO" id="GO:0003677">
    <property type="term" value="F:DNA binding"/>
    <property type="evidence" value="ECO:0007669"/>
    <property type="project" value="InterPro"/>
</dbReference>
<evidence type="ECO:0000256" key="1">
    <source>
        <dbReference type="ARBA" id="ARBA00007521"/>
    </source>
</evidence>
<reference evidence="4 5" key="1">
    <citation type="submission" date="2019-08" db="EMBL/GenBank/DDBJ databases">
        <title>In-depth cultivation of the pig gut microbiome towards novel bacterial diversity and tailored functional studies.</title>
        <authorList>
            <person name="Wylensek D."/>
            <person name="Hitch T.C.A."/>
            <person name="Clavel T."/>
        </authorList>
    </citation>
    <scope>NUCLEOTIDE SEQUENCE [LARGE SCALE GENOMIC DNA]</scope>
    <source>
        <strain evidence="4 5">WCA-MUC-591-APC-4B</strain>
    </source>
</reference>
<keyword evidence="5" id="KW-1185">Reference proteome</keyword>
<dbReference type="PANTHER" id="PTHR33988">
    <property type="entry name" value="ENDORIBONUCLEASE MAZF-RELATED"/>
    <property type="match status" value="1"/>
</dbReference>
<comment type="function">
    <text evidence="3">Toxic component of a type II toxin-antitoxin (TA) system.</text>
</comment>
<dbReference type="Gene3D" id="2.30.30.110">
    <property type="match status" value="1"/>
</dbReference>
<organism evidence="4 5">
    <name type="scientific">Mogibacterium kristiansenii</name>
    <dbReference type="NCBI Taxonomy" id="2606708"/>
    <lineage>
        <taxon>Bacteria</taxon>
        <taxon>Bacillati</taxon>
        <taxon>Bacillota</taxon>
        <taxon>Clostridia</taxon>
        <taxon>Peptostreptococcales</taxon>
        <taxon>Anaerovoracaceae</taxon>
        <taxon>Mogibacterium</taxon>
    </lineage>
</organism>
<accession>A0A6N7X364</accession>
<protein>
    <recommendedName>
        <fullName evidence="3">mRNA interferase</fullName>
        <ecNumber evidence="3">3.1.-.-</ecNumber>
    </recommendedName>
</protein>
<dbReference type="EMBL" id="VUNA01000001">
    <property type="protein sequence ID" value="MST69962.1"/>
    <property type="molecule type" value="Genomic_DNA"/>
</dbReference>
<sequence>MYKKRPYKVRQGEIYYVDFPESRGSVQKGIRPVIIIQNNRLNRNSTTFVCALITSQIKRLDLHEHVLLPEMKGLPKRSMVMAEQQATVALEQLIDYRGRVDWEIFKKINSAVRICEKTKKEQY</sequence>
<dbReference type="Proteomes" id="UP000469424">
    <property type="component" value="Unassembled WGS sequence"/>
</dbReference>
<dbReference type="Pfam" id="PF02452">
    <property type="entry name" value="PemK_toxin"/>
    <property type="match status" value="1"/>
</dbReference>
<gene>
    <name evidence="4" type="ORF">FYJ65_01170</name>
</gene>
<dbReference type="InterPro" id="IPR003477">
    <property type="entry name" value="PemK-like"/>
</dbReference>
<evidence type="ECO:0000256" key="2">
    <source>
        <dbReference type="ARBA" id="ARBA00022649"/>
    </source>
</evidence>
<dbReference type="GO" id="GO:0016787">
    <property type="term" value="F:hydrolase activity"/>
    <property type="evidence" value="ECO:0007669"/>
    <property type="project" value="UniProtKB-KW"/>
</dbReference>
<comment type="similarity">
    <text evidence="1 3">Belongs to the PemK/MazF family.</text>
</comment>
<dbReference type="RefSeq" id="WP_154553516.1">
    <property type="nucleotide sequence ID" value="NZ_VUNA01000001.1"/>
</dbReference>
<name>A0A6N7X364_9FIRM</name>
<dbReference type="AlphaFoldDB" id="A0A6N7X364"/>
<proteinExistence type="inferred from homology"/>
<keyword evidence="3" id="KW-0255">Endonuclease</keyword>
<comment type="caution">
    <text evidence="4">The sequence shown here is derived from an EMBL/GenBank/DDBJ whole genome shotgun (WGS) entry which is preliminary data.</text>
</comment>
<dbReference type="PIRSF" id="PIRSF033490">
    <property type="entry name" value="MazF"/>
    <property type="match status" value="1"/>
</dbReference>
<dbReference type="EC" id="3.1.-.-" evidence="3"/>
<dbReference type="SUPFAM" id="SSF50118">
    <property type="entry name" value="Cell growth inhibitor/plasmid maintenance toxic component"/>
    <property type="match status" value="1"/>
</dbReference>
<evidence type="ECO:0000313" key="5">
    <source>
        <dbReference type="Proteomes" id="UP000469424"/>
    </source>
</evidence>
<dbReference type="GO" id="GO:0004521">
    <property type="term" value="F:RNA endonuclease activity"/>
    <property type="evidence" value="ECO:0007669"/>
    <property type="project" value="TreeGrafter"/>
</dbReference>
<keyword evidence="3" id="KW-0540">Nuclease</keyword>
<evidence type="ECO:0000256" key="3">
    <source>
        <dbReference type="PIRNR" id="PIRNR033490"/>
    </source>
</evidence>
<dbReference type="GO" id="GO:0006402">
    <property type="term" value="P:mRNA catabolic process"/>
    <property type="evidence" value="ECO:0007669"/>
    <property type="project" value="TreeGrafter"/>
</dbReference>
<keyword evidence="3" id="KW-0378">Hydrolase</keyword>
<evidence type="ECO:0000313" key="4">
    <source>
        <dbReference type="EMBL" id="MST69962.1"/>
    </source>
</evidence>
<dbReference type="PANTHER" id="PTHR33988:SF2">
    <property type="entry name" value="ENDORIBONUCLEASE MAZF"/>
    <property type="match status" value="1"/>
</dbReference>
<dbReference type="InterPro" id="IPR011067">
    <property type="entry name" value="Plasmid_toxin/cell-grow_inhib"/>
</dbReference>
<keyword evidence="2" id="KW-1277">Toxin-antitoxin system</keyword>
<dbReference type="GO" id="GO:0016075">
    <property type="term" value="P:rRNA catabolic process"/>
    <property type="evidence" value="ECO:0007669"/>
    <property type="project" value="TreeGrafter"/>
</dbReference>